<protein>
    <recommendedName>
        <fullName evidence="4">Endolytic transglycosylase MltG</fullName>
    </recommendedName>
</protein>
<sequence>MCGKPLRRALNEFGFPTLRETVFTEQDIHAFHRHMPELPASYTLTAKLLAHSLDGGKIVDVNTLRDGTTVWTVSFKCWHYVCQCDFAHRHGTWKTTGTPRMQRLQGALKWMPSAWYARFKHPFIFDAAAIALLVVVSFALGSVWARDAGGTPAVKAADPDVVLPEEAVKVVEDEGYLVMTPKERDHLIQQAQATAYAQAEQEMTAKVEETRKQADQNIAAKVEEKQTEEGEEEDRDNHQTEKVLVYSMREGMPIQDLVKALHKHDFIDDTQAFLKRLEQEDLETKVKIGDYEFTSDMSEDAIIQTLKSK</sequence>
<keyword evidence="1" id="KW-0812">Transmembrane</keyword>
<evidence type="ECO:0000313" key="2">
    <source>
        <dbReference type="EMBL" id="AQS57172.1"/>
    </source>
</evidence>
<accession>A0A1U9KAW7</accession>
<gene>
    <name evidence="2" type="ORF">B0W44_16875</name>
</gene>
<keyword evidence="1" id="KW-0472">Membrane</keyword>
<evidence type="ECO:0000313" key="3">
    <source>
        <dbReference type="Proteomes" id="UP000188603"/>
    </source>
</evidence>
<name>A0A1U9KAW7_9BACL</name>
<organism evidence="2 3">
    <name type="scientific">Novibacillus thermophilus</name>
    <dbReference type="NCBI Taxonomy" id="1471761"/>
    <lineage>
        <taxon>Bacteria</taxon>
        <taxon>Bacillati</taxon>
        <taxon>Bacillota</taxon>
        <taxon>Bacilli</taxon>
        <taxon>Bacillales</taxon>
        <taxon>Thermoactinomycetaceae</taxon>
        <taxon>Novibacillus</taxon>
    </lineage>
</organism>
<dbReference type="KEGG" id="ntr:B0W44_16875"/>
<dbReference type="AlphaFoldDB" id="A0A1U9KAW7"/>
<dbReference type="EMBL" id="CP019699">
    <property type="protein sequence ID" value="AQS57172.1"/>
    <property type="molecule type" value="Genomic_DNA"/>
</dbReference>
<keyword evidence="1" id="KW-1133">Transmembrane helix</keyword>
<evidence type="ECO:0008006" key="4">
    <source>
        <dbReference type="Google" id="ProtNLM"/>
    </source>
</evidence>
<reference evidence="2 3" key="1">
    <citation type="journal article" date="2015" name="Int. J. Syst. Evol. Microbiol.">
        <title>Novibacillus thermophilus gen. nov., sp. nov., a Gram-staining-negative and moderately thermophilic member of the family Thermoactinomycetaceae.</title>
        <authorList>
            <person name="Yang G."/>
            <person name="Chen J."/>
            <person name="Zhou S."/>
        </authorList>
    </citation>
    <scope>NUCLEOTIDE SEQUENCE [LARGE SCALE GENOMIC DNA]</scope>
    <source>
        <strain evidence="2 3">SG-1</strain>
    </source>
</reference>
<evidence type="ECO:0000256" key="1">
    <source>
        <dbReference type="SAM" id="Phobius"/>
    </source>
</evidence>
<proteinExistence type="predicted"/>
<keyword evidence="3" id="KW-1185">Reference proteome</keyword>
<feature type="transmembrane region" description="Helical" evidence="1">
    <location>
        <begin position="123"/>
        <end position="145"/>
    </location>
</feature>
<dbReference type="Proteomes" id="UP000188603">
    <property type="component" value="Chromosome"/>
</dbReference>
<dbReference type="Gene3D" id="3.30.1490.480">
    <property type="entry name" value="Endolytic murein transglycosylase"/>
    <property type="match status" value="1"/>
</dbReference>